<dbReference type="Pfam" id="PF01451">
    <property type="entry name" value="LMWPc"/>
    <property type="match status" value="1"/>
</dbReference>
<dbReference type="PANTHER" id="PTHR11717">
    <property type="entry name" value="LOW MOLECULAR WEIGHT PROTEIN TYROSINE PHOSPHATASE"/>
    <property type="match status" value="1"/>
</dbReference>
<dbReference type="PANTHER" id="PTHR11717:SF31">
    <property type="entry name" value="LOW MOLECULAR WEIGHT PROTEIN-TYROSINE-PHOSPHATASE ETP-RELATED"/>
    <property type="match status" value="1"/>
</dbReference>
<dbReference type="GO" id="GO:0004725">
    <property type="term" value="F:protein tyrosine phosphatase activity"/>
    <property type="evidence" value="ECO:0007669"/>
    <property type="project" value="InterPro"/>
</dbReference>
<dbReference type="HOGENOM" id="CLU_071415_1_2_9"/>
<dbReference type="InterPro" id="IPR023485">
    <property type="entry name" value="Ptyr_pPase"/>
</dbReference>
<feature type="active site" description="Nucleophile" evidence="4">
    <location>
        <position position="13"/>
    </location>
</feature>
<dbReference type="Gene3D" id="3.40.50.2300">
    <property type="match status" value="1"/>
</dbReference>
<evidence type="ECO:0000256" key="3">
    <source>
        <dbReference type="ARBA" id="ARBA00022912"/>
    </source>
</evidence>
<evidence type="ECO:0000256" key="4">
    <source>
        <dbReference type="PIRSR" id="PIRSR617867-1"/>
    </source>
</evidence>
<evidence type="ECO:0000313" key="6">
    <source>
        <dbReference type="EMBL" id="AGK95446.1"/>
    </source>
</evidence>
<reference evidence="6 7" key="1">
    <citation type="submission" date="2012-01" db="EMBL/GenBank/DDBJ databases">
        <title>Complete sequence of chromosome of Clostridium pasteurianum BC1.</title>
        <authorList>
            <consortium name="US DOE Joint Genome Institute"/>
            <person name="Lucas S."/>
            <person name="Han J."/>
            <person name="Lapidus A."/>
            <person name="Cheng J.-F."/>
            <person name="Goodwin L."/>
            <person name="Pitluck S."/>
            <person name="Peters L."/>
            <person name="Mikhailova N."/>
            <person name="Teshima H."/>
            <person name="Detter J.C."/>
            <person name="Han C."/>
            <person name="Tapia R."/>
            <person name="Land M."/>
            <person name="Hauser L."/>
            <person name="Kyrpides N."/>
            <person name="Ivanova N."/>
            <person name="Pagani I."/>
            <person name="Dunn J."/>
            <person name="Taghavi S."/>
            <person name="Francis A."/>
            <person name="van der Lelie D."/>
            <person name="Woyke T."/>
        </authorList>
    </citation>
    <scope>NUCLEOTIDE SEQUENCE [LARGE SCALE GENOMIC DNA]</scope>
    <source>
        <strain evidence="6 7">BC1</strain>
    </source>
</reference>
<keyword evidence="3" id="KW-0904">Protein phosphatase</keyword>
<keyword evidence="2" id="KW-0378">Hydrolase</keyword>
<name>R4K108_CLOPA</name>
<evidence type="ECO:0000256" key="1">
    <source>
        <dbReference type="ARBA" id="ARBA00011063"/>
    </source>
</evidence>
<evidence type="ECO:0000256" key="2">
    <source>
        <dbReference type="ARBA" id="ARBA00022801"/>
    </source>
</evidence>
<feature type="active site" description="Nucleophile" evidence="4">
    <location>
        <position position="7"/>
    </location>
</feature>
<dbReference type="CDD" id="cd16344">
    <property type="entry name" value="LMWPAP"/>
    <property type="match status" value="1"/>
</dbReference>
<accession>R4K108</accession>
<dbReference type="KEGG" id="cpas:Clopa_0386"/>
<dbReference type="InterPro" id="IPR050438">
    <property type="entry name" value="LMW_PTPase"/>
</dbReference>
<dbReference type="AlphaFoldDB" id="R4K108"/>
<dbReference type="STRING" id="86416.Clopa_0386"/>
<keyword evidence="7" id="KW-1185">Reference proteome</keyword>
<dbReference type="InterPro" id="IPR017867">
    <property type="entry name" value="Tyr_phospatase_low_mol_wt"/>
</dbReference>
<evidence type="ECO:0000313" key="7">
    <source>
        <dbReference type="Proteomes" id="UP000013523"/>
    </source>
</evidence>
<dbReference type="SUPFAM" id="SSF52788">
    <property type="entry name" value="Phosphotyrosine protein phosphatases I"/>
    <property type="match status" value="1"/>
</dbReference>
<dbReference type="SMART" id="SM00226">
    <property type="entry name" value="LMWPc"/>
    <property type="match status" value="1"/>
</dbReference>
<gene>
    <name evidence="6" type="ORF">Clopa_0386</name>
</gene>
<organism evidence="6 7">
    <name type="scientific">Clostridium pasteurianum BC1</name>
    <dbReference type="NCBI Taxonomy" id="86416"/>
    <lineage>
        <taxon>Bacteria</taxon>
        <taxon>Bacillati</taxon>
        <taxon>Bacillota</taxon>
        <taxon>Clostridia</taxon>
        <taxon>Eubacteriales</taxon>
        <taxon>Clostridiaceae</taxon>
        <taxon>Clostridium</taxon>
    </lineage>
</organism>
<evidence type="ECO:0000259" key="5">
    <source>
        <dbReference type="SMART" id="SM00226"/>
    </source>
</evidence>
<dbReference type="RefSeq" id="WP_015613773.1">
    <property type="nucleotide sequence ID" value="NC_021182.1"/>
</dbReference>
<dbReference type="OrthoDB" id="9784339at2"/>
<feature type="active site" description="Proton donor" evidence="4">
    <location>
        <position position="117"/>
    </location>
</feature>
<dbReference type="PATRIC" id="fig|86416.3.peg.363"/>
<protein>
    <submittedName>
        <fullName evidence="6">Protein-tyrosine-phosphatase</fullName>
    </submittedName>
</protein>
<dbReference type="Proteomes" id="UP000013523">
    <property type="component" value="Chromosome"/>
</dbReference>
<dbReference type="PRINTS" id="PR00719">
    <property type="entry name" value="LMWPTPASE"/>
</dbReference>
<feature type="domain" description="Phosphotyrosine protein phosphatase I" evidence="5">
    <location>
        <begin position="1"/>
        <end position="143"/>
    </location>
</feature>
<comment type="similarity">
    <text evidence="1">Belongs to the low molecular weight phosphotyrosine protein phosphatase family.</text>
</comment>
<sequence>MKLLFVCTGNTCRSCMAEAIFNELCNINGVTSFSAGLSVVPKSIISKNSHLLVKQNLNINLENRKAVQFTREMLEEFDLILTMTGYMANVIKNHFKEYNSKVYSLNEYVSINRDITDPYGGNIDVYKDTFNDLRSSIELLIKKLQDKGIV</sequence>
<dbReference type="InterPro" id="IPR036196">
    <property type="entry name" value="Ptyr_pPase_sf"/>
</dbReference>
<dbReference type="EMBL" id="CP003261">
    <property type="protein sequence ID" value="AGK95446.1"/>
    <property type="molecule type" value="Genomic_DNA"/>
</dbReference>
<proteinExistence type="inferred from homology"/>
<dbReference type="eggNOG" id="COG0394">
    <property type="taxonomic scope" value="Bacteria"/>
</dbReference>